<reference evidence="2" key="2">
    <citation type="journal article" date="2023" name="IMA Fungus">
        <title>Comparative genomic study of the Penicillium genus elucidates a diverse pangenome and 15 lateral gene transfer events.</title>
        <authorList>
            <person name="Petersen C."/>
            <person name="Sorensen T."/>
            <person name="Nielsen M.R."/>
            <person name="Sondergaard T.E."/>
            <person name="Sorensen J.L."/>
            <person name="Fitzpatrick D.A."/>
            <person name="Frisvad J.C."/>
            <person name="Nielsen K.L."/>
        </authorList>
    </citation>
    <scope>NUCLEOTIDE SEQUENCE</scope>
    <source>
        <strain evidence="2">IBT 29495</strain>
    </source>
</reference>
<evidence type="ECO:0000256" key="1">
    <source>
        <dbReference type="SAM" id="MobiDB-lite"/>
    </source>
</evidence>
<feature type="compositionally biased region" description="Basic and acidic residues" evidence="1">
    <location>
        <begin position="36"/>
        <end position="49"/>
    </location>
</feature>
<name>A0A9W9XIG4_9EURO</name>
<dbReference type="AlphaFoldDB" id="A0A9W9XIG4"/>
<dbReference type="Proteomes" id="UP001149954">
    <property type="component" value="Unassembled WGS sequence"/>
</dbReference>
<organism evidence="2 3">
    <name type="scientific">Penicillium fimorum</name>
    <dbReference type="NCBI Taxonomy" id="1882269"/>
    <lineage>
        <taxon>Eukaryota</taxon>
        <taxon>Fungi</taxon>
        <taxon>Dikarya</taxon>
        <taxon>Ascomycota</taxon>
        <taxon>Pezizomycotina</taxon>
        <taxon>Eurotiomycetes</taxon>
        <taxon>Eurotiomycetidae</taxon>
        <taxon>Eurotiales</taxon>
        <taxon>Aspergillaceae</taxon>
        <taxon>Penicillium</taxon>
    </lineage>
</organism>
<gene>
    <name evidence="2" type="ORF">N7463_009694</name>
</gene>
<evidence type="ECO:0000313" key="2">
    <source>
        <dbReference type="EMBL" id="KAJ5493607.1"/>
    </source>
</evidence>
<dbReference type="EMBL" id="JAPWDS010000006">
    <property type="protein sequence ID" value="KAJ5493607.1"/>
    <property type="molecule type" value="Genomic_DNA"/>
</dbReference>
<accession>A0A9W9XIG4</accession>
<comment type="caution">
    <text evidence="2">The sequence shown here is derived from an EMBL/GenBank/DDBJ whole genome shotgun (WGS) entry which is preliminary data.</text>
</comment>
<evidence type="ECO:0008006" key="4">
    <source>
        <dbReference type="Google" id="ProtNLM"/>
    </source>
</evidence>
<protein>
    <recommendedName>
        <fullName evidence="4">Winged helix-turn helix domain-containing protein</fullName>
    </recommendedName>
</protein>
<feature type="region of interest" description="Disordered" evidence="1">
    <location>
        <begin position="31"/>
        <end position="73"/>
    </location>
</feature>
<reference evidence="2" key="1">
    <citation type="submission" date="2022-12" db="EMBL/GenBank/DDBJ databases">
        <authorList>
            <person name="Petersen C."/>
        </authorList>
    </citation>
    <scope>NUCLEOTIDE SEQUENCE</scope>
    <source>
        <strain evidence="2">IBT 29495</strain>
    </source>
</reference>
<sequence length="73" mass="8196">MAIFLWDEFRTTTTTSNIRRALVAKGWTNKTAQQNAKEHESGCDKDKRAGFRRTGWSPSGVAPLQVSQFHSGQ</sequence>
<evidence type="ECO:0000313" key="3">
    <source>
        <dbReference type="Proteomes" id="UP001149954"/>
    </source>
</evidence>
<proteinExistence type="predicted"/>
<keyword evidence="3" id="KW-1185">Reference proteome</keyword>
<dbReference type="OrthoDB" id="5379619at2759"/>